<comment type="subunit">
    <text evidence="2">Heterodimer of SbcC and SbcD.</text>
</comment>
<dbReference type="eggNOG" id="COG0419">
    <property type="taxonomic scope" value="Bacteria"/>
</dbReference>
<comment type="caution">
    <text evidence="6">The sequence shown here is derived from an EMBL/GenBank/DDBJ whole genome shotgun (WGS) entry which is preliminary data.</text>
</comment>
<evidence type="ECO:0000256" key="4">
    <source>
        <dbReference type="SAM" id="Coils"/>
    </source>
</evidence>
<dbReference type="EMBL" id="ADNV01000197">
    <property type="protein sequence ID" value="EFG78016.1"/>
    <property type="molecule type" value="Genomic_DNA"/>
</dbReference>
<keyword evidence="4" id="KW-0175">Coiled coil</keyword>
<evidence type="ECO:0000256" key="3">
    <source>
        <dbReference type="ARBA" id="ARBA00013368"/>
    </source>
</evidence>
<dbReference type="GO" id="GO:0006302">
    <property type="term" value="P:double-strand break repair"/>
    <property type="evidence" value="ECO:0007669"/>
    <property type="project" value="InterPro"/>
</dbReference>
<dbReference type="RefSeq" id="WP_007170952.1">
    <property type="nucleotide sequence ID" value="NZ_GG770557.1"/>
</dbReference>
<gene>
    <name evidence="6" type="primary">dndD</name>
    <name evidence="6" type="ORF">HMPREF0591_2085</name>
</gene>
<dbReference type="GO" id="GO:0016887">
    <property type="term" value="F:ATP hydrolysis activity"/>
    <property type="evidence" value="ECO:0007669"/>
    <property type="project" value="InterPro"/>
</dbReference>
<dbReference type="Gene3D" id="3.40.50.300">
    <property type="entry name" value="P-loop containing nucleotide triphosphate hydrolases"/>
    <property type="match status" value="2"/>
</dbReference>
<organism evidence="6 7">
    <name type="scientific">Mycobacterium parascrofulaceum ATCC BAA-614</name>
    <dbReference type="NCBI Taxonomy" id="525368"/>
    <lineage>
        <taxon>Bacteria</taxon>
        <taxon>Bacillati</taxon>
        <taxon>Actinomycetota</taxon>
        <taxon>Actinomycetes</taxon>
        <taxon>Mycobacteriales</taxon>
        <taxon>Mycobacteriaceae</taxon>
        <taxon>Mycobacterium</taxon>
        <taxon>Mycobacterium simiae complex</taxon>
    </lineage>
</organism>
<dbReference type="InterPro" id="IPR027417">
    <property type="entry name" value="P-loop_NTPase"/>
</dbReference>
<name>D5P7E1_9MYCO</name>
<dbReference type="AlphaFoldDB" id="D5P7E1"/>
<evidence type="ECO:0000313" key="6">
    <source>
        <dbReference type="EMBL" id="EFG78016.1"/>
    </source>
</evidence>
<dbReference type="Pfam" id="PF13476">
    <property type="entry name" value="AAA_23"/>
    <property type="match status" value="1"/>
</dbReference>
<evidence type="ECO:0000313" key="7">
    <source>
        <dbReference type="Proteomes" id="UP000003653"/>
    </source>
</evidence>
<dbReference type="InterPro" id="IPR038729">
    <property type="entry name" value="Rad50/SbcC_AAA"/>
</dbReference>
<reference evidence="6 7" key="1">
    <citation type="submission" date="2010-04" db="EMBL/GenBank/DDBJ databases">
        <authorList>
            <person name="Muzny D."/>
            <person name="Qin X."/>
            <person name="Deng J."/>
            <person name="Jiang H."/>
            <person name="Liu Y."/>
            <person name="Qu J."/>
            <person name="Song X.-Z."/>
            <person name="Zhang L."/>
            <person name="Thornton R."/>
            <person name="Coyle M."/>
            <person name="Francisco L."/>
            <person name="Jackson L."/>
            <person name="Javaid M."/>
            <person name="Korchina V."/>
            <person name="Kovar C."/>
            <person name="Mata R."/>
            <person name="Mathew T."/>
            <person name="Ngo R."/>
            <person name="Nguyen L."/>
            <person name="Nguyen N."/>
            <person name="Okwuonu G."/>
            <person name="Ongeri F."/>
            <person name="Pham C."/>
            <person name="Simmons D."/>
            <person name="Wilczek-Boney K."/>
            <person name="Hale W."/>
            <person name="Jakkamsetti A."/>
            <person name="Pham P."/>
            <person name="Ruth R."/>
            <person name="San Lucas F."/>
            <person name="Warren J."/>
            <person name="Zhang J."/>
            <person name="Zhao Z."/>
            <person name="Zhou C."/>
            <person name="Zhu D."/>
            <person name="Lee S."/>
            <person name="Bess C."/>
            <person name="Blankenburg K."/>
            <person name="Forbes L."/>
            <person name="Fu Q."/>
            <person name="Gubbala S."/>
            <person name="Hirani K."/>
            <person name="Jayaseelan J.C."/>
            <person name="Lara F."/>
            <person name="Munidasa M."/>
            <person name="Palculict T."/>
            <person name="Patil S."/>
            <person name="Pu L.-L."/>
            <person name="Saada N."/>
            <person name="Tang L."/>
            <person name="Weissenberger G."/>
            <person name="Zhu Y."/>
            <person name="Hemphill L."/>
            <person name="Shang Y."/>
            <person name="Youmans B."/>
            <person name="Ayvaz T."/>
            <person name="Ross M."/>
            <person name="Santibanez J."/>
            <person name="Aqrawi P."/>
            <person name="Gross S."/>
            <person name="Joshi V."/>
            <person name="Fowler G."/>
            <person name="Nazareth L."/>
            <person name="Reid J."/>
            <person name="Worley K."/>
            <person name="Petrosino J."/>
            <person name="Highlander S."/>
            <person name="Gibbs R."/>
        </authorList>
    </citation>
    <scope>NUCLEOTIDE SEQUENCE [LARGE SCALE GENOMIC DNA]</scope>
    <source>
        <strain evidence="6 7">ATCC BAA-614</strain>
    </source>
</reference>
<proteinExistence type="inferred from homology"/>
<sequence>MIIDQLMLHNVGTFAGRNTLQLTPPSSNKPIVLIGGLNGAGKTTLLEAINLALYGPLTQTAARKSGGYENYLRGLIHKGVPESEGAAIELTFHAHQEGNEREYWIRRSWRSTGASIREILLVSVDGRHDEALTSTWSEHIESFLPRGIAGLFFFDGEQIEALADLDRSQEVLSSALASLMGLELVDRLSTDLAVLRKRHQNSQVPDKLCASIDERQEAVTAARRAEELAANQVARLRVAVERAEKALFELNERYRSAGGNLVDHRESAERSAQALRAEVTRIEDLIRHEMAESAPLLQLAKVLKEMSGQVDAESDAQRNRVITDVLACRDREITALLARASVPKEVLAQVDEFMASDRGARAAAAVAQNIVGVSDAAGLRHLMSSTLPNAEKRLRELVEMHTSTKDKHEQAERVLVAIPDDEALGSLVTDREEASADLIRRRAALTHAEEKLKFSREDRARADAAYEAALEAVARANLAADDNRRLVDHLDRVRATLQDFRLSASRRHLGRISELVLDALGRLLRKENLITDVAVDAKTHAVELTGRDGLPLSPANLSAGERQLLAVALLWGLARAAGQPLPVVIDTPLGRLDGSHREHLLERYFPHASHQVLLLSTDTEIDAEAYTRVAKYVGREYRLVFDQTTNATSVMSGYFWE</sequence>
<dbReference type="InterPro" id="IPR017599">
    <property type="entry name" value="DNA_S_DndD"/>
</dbReference>
<dbReference type="PANTHER" id="PTHR32114:SF2">
    <property type="entry name" value="ABC TRANSPORTER ABCH.3"/>
    <property type="match status" value="1"/>
</dbReference>
<evidence type="ECO:0000256" key="2">
    <source>
        <dbReference type="ARBA" id="ARBA00011322"/>
    </source>
</evidence>
<dbReference type="SUPFAM" id="SSF52540">
    <property type="entry name" value="P-loop containing nucleoside triphosphate hydrolases"/>
    <property type="match status" value="1"/>
</dbReference>
<comment type="similarity">
    <text evidence="1">Belongs to the SMC family. SbcC subfamily.</text>
</comment>
<dbReference type="NCBIfam" id="TIGR03185">
    <property type="entry name" value="DNA_S_dndD"/>
    <property type="match status" value="1"/>
</dbReference>
<protein>
    <recommendedName>
        <fullName evidence="3">Nuclease SbcCD subunit C</fullName>
    </recommendedName>
</protein>
<dbReference type="Proteomes" id="UP000003653">
    <property type="component" value="Unassembled WGS sequence"/>
</dbReference>
<keyword evidence="7" id="KW-1185">Reference proteome</keyword>
<dbReference type="PANTHER" id="PTHR32114">
    <property type="entry name" value="ABC TRANSPORTER ABCH.3"/>
    <property type="match status" value="1"/>
</dbReference>
<evidence type="ECO:0000259" key="5">
    <source>
        <dbReference type="Pfam" id="PF13476"/>
    </source>
</evidence>
<feature type="coiled-coil region" evidence="4">
    <location>
        <begin position="233"/>
        <end position="292"/>
    </location>
</feature>
<feature type="domain" description="Rad50/SbcC-type AAA" evidence="5">
    <location>
        <begin position="6"/>
        <end position="228"/>
    </location>
</feature>
<dbReference type="HOGENOM" id="CLU_024631_0_0_11"/>
<evidence type="ECO:0000256" key="1">
    <source>
        <dbReference type="ARBA" id="ARBA00006930"/>
    </source>
</evidence>
<accession>D5P7E1</accession>